<reference evidence="2 3" key="1">
    <citation type="journal article" date="2012" name="J. Bacteriol.">
        <title>Whole-Genome Sequence of Nocardiopsis alba Strain ATCC BAA-2165, Associated with Honeybees.</title>
        <authorList>
            <person name="Qiao J."/>
            <person name="Chen L."/>
            <person name="Li Y."/>
            <person name="Wang J."/>
            <person name="Zhang W."/>
            <person name="Chen S."/>
        </authorList>
    </citation>
    <scope>NUCLEOTIDE SEQUENCE [LARGE SCALE GENOMIC DNA]</scope>
    <source>
        <strain evidence="3">ATCC BAA-2165 / BE74</strain>
    </source>
</reference>
<feature type="region of interest" description="Disordered" evidence="1">
    <location>
        <begin position="1"/>
        <end position="68"/>
    </location>
</feature>
<sequence>MPLTRIRHQPVQHEPRDQSPSHALSQQHRPGSPDHGRIGLTHRSFVHTPRAPYSRQERRTHAGRARVNGDLRRSVVGLLIDRAASR</sequence>
<dbReference type="Proteomes" id="UP000003779">
    <property type="component" value="Chromosome"/>
</dbReference>
<gene>
    <name evidence="2" type="ordered locus">B005_0551</name>
</gene>
<reference evidence="3" key="2">
    <citation type="submission" date="2012-08" db="EMBL/GenBank/DDBJ databases">
        <title>Whole-genome sequence of Nocardiopsis alba strain ATCC BAA-2165 associated with honeybees.</title>
        <authorList>
            <person name="Qiao J."/>
            <person name="Chen L."/>
            <person name="Li Y."/>
            <person name="Wang J."/>
            <person name="Zhang W."/>
            <person name="Chen S."/>
        </authorList>
    </citation>
    <scope>NUCLEOTIDE SEQUENCE [LARGE SCALE GENOMIC DNA]</scope>
    <source>
        <strain evidence="3">ATCC BAA-2165 / BE74</strain>
    </source>
</reference>
<evidence type="ECO:0000313" key="3">
    <source>
        <dbReference type="Proteomes" id="UP000003779"/>
    </source>
</evidence>
<feature type="compositionally biased region" description="Basic residues" evidence="1">
    <location>
        <begin position="1"/>
        <end position="10"/>
    </location>
</feature>
<proteinExistence type="predicted"/>
<dbReference type="KEGG" id="nal:B005_0551"/>
<dbReference type="EMBL" id="CP003788">
    <property type="protein sequence ID" value="AFR10617.1"/>
    <property type="molecule type" value="Genomic_DNA"/>
</dbReference>
<dbReference type="HOGENOM" id="CLU_2494762_0_0_11"/>
<dbReference type="PATRIC" id="fig|1205910.3.peg.517"/>
<accession>J7LIY7</accession>
<evidence type="ECO:0000313" key="2">
    <source>
        <dbReference type="EMBL" id="AFR10617.1"/>
    </source>
</evidence>
<organism evidence="2 3">
    <name type="scientific">Nocardiopsis alba (strain ATCC BAA-2165 / BE74)</name>
    <dbReference type="NCBI Taxonomy" id="1205910"/>
    <lineage>
        <taxon>Bacteria</taxon>
        <taxon>Bacillati</taxon>
        <taxon>Actinomycetota</taxon>
        <taxon>Actinomycetes</taxon>
        <taxon>Streptosporangiales</taxon>
        <taxon>Nocardiopsidaceae</taxon>
        <taxon>Nocardiopsis</taxon>
    </lineage>
</organism>
<feature type="compositionally biased region" description="Polar residues" evidence="1">
    <location>
        <begin position="20"/>
        <end position="29"/>
    </location>
</feature>
<dbReference type="AlphaFoldDB" id="J7LIY7"/>
<name>J7LIY7_NOCAA</name>
<evidence type="ECO:0000256" key="1">
    <source>
        <dbReference type="SAM" id="MobiDB-lite"/>
    </source>
</evidence>
<protein>
    <submittedName>
        <fullName evidence="2">Uncharacterized protein</fullName>
    </submittedName>
</protein>